<dbReference type="PANTHER" id="PTHR48475:SF2">
    <property type="entry name" value="RIBONUCLEASE H"/>
    <property type="match status" value="1"/>
</dbReference>
<organism evidence="1">
    <name type="scientific">Vitis vinifera</name>
    <name type="common">Grape</name>
    <dbReference type="NCBI Taxonomy" id="29760"/>
    <lineage>
        <taxon>Eukaryota</taxon>
        <taxon>Viridiplantae</taxon>
        <taxon>Streptophyta</taxon>
        <taxon>Embryophyta</taxon>
        <taxon>Tracheophyta</taxon>
        <taxon>Spermatophyta</taxon>
        <taxon>Magnoliopsida</taxon>
        <taxon>eudicotyledons</taxon>
        <taxon>Gunneridae</taxon>
        <taxon>Pentapetalae</taxon>
        <taxon>rosids</taxon>
        <taxon>Vitales</taxon>
        <taxon>Vitaceae</taxon>
        <taxon>Viteae</taxon>
        <taxon>Vitis</taxon>
    </lineage>
</organism>
<name>A5B172_VITVI</name>
<dbReference type="EMBL" id="AM443051">
    <property type="protein sequence ID" value="CAN78538.1"/>
    <property type="molecule type" value="Genomic_DNA"/>
</dbReference>
<accession>A5B172</accession>
<sequence length="173" mass="20441">MVDAKTRYFKMEQTTLVLKNAAQKLRPYFQAYQMIVLTNESLQVTLHKLDLSERMLKWAIELSEYKIKYQPRVYERIAEVRARKLQSNWEGPYVVTKIGSFFNHLLSSNSLTHRHLQVDNEILISIHVMGNICPHDLSYFQPVEKLPYRIRTDELEGIVEGFTPRVFPRLKTL</sequence>
<dbReference type="PANTHER" id="PTHR48475">
    <property type="entry name" value="RIBONUCLEASE H"/>
    <property type="match status" value="1"/>
</dbReference>
<gene>
    <name evidence="1" type="ORF">VITISV_025503</name>
</gene>
<evidence type="ECO:0000313" key="1">
    <source>
        <dbReference type="EMBL" id="CAN78538.1"/>
    </source>
</evidence>
<dbReference type="AlphaFoldDB" id="A5B172"/>
<proteinExistence type="predicted"/>
<reference evidence="1" key="1">
    <citation type="journal article" date="2007" name="PLoS ONE">
        <title>The first genome sequence of an elite grapevine cultivar (Pinot noir Vitis vinifera L.): coping with a highly heterozygous genome.</title>
        <authorList>
            <person name="Velasco R."/>
            <person name="Zharkikh A."/>
            <person name="Troggio M."/>
            <person name="Cartwright D.A."/>
            <person name="Cestaro A."/>
            <person name="Pruss D."/>
            <person name="Pindo M."/>
            <person name="FitzGerald L.M."/>
            <person name="Vezzulli S."/>
            <person name="Reid J."/>
            <person name="Malacarne G."/>
            <person name="Iliev D."/>
            <person name="Coppola G."/>
            <person name="Wardell B."/>
            <person name="Micheletti D."/>
            <person name="Macalma T."/>
            <person name="Facci M."/>
            <person name="Mitchell J.T."/>
            <person name="Perazzolli M."/>
            <person name="Eldredge G."/>
            <person name="Gatto P."/>
            <person name="Oyzerski R."/>
            <person name="Moretto M."/>
            <person name="Gutin N."/>
            <person name="Stefanini M."/>
            <person name="Chen Y."/>
            <person name="Segala C."/>
            <person name="Davenport C."/>
            <person name="Dematte L."/>
            <person name="Mraz A."/>
            <person name="Battilana J."/>
            <person name="Stormo K."/>
            <person name="Costa F."/>
            <person name="Tao Q."/>
            <person name="Si-Ammour A."/>
            <person name="Harkins T."/>
            <person name="Lackey A."/>
            <person name="Perbost C."/>
            <person name="Taillon B."/>
            <person name="Stella A."/>
            <person name="Solovyev V."/>
            <person name="Fawcett J.A."/>
            <person name="Sterck L."/>
            <person name="Vandepoele K."/>
            <person name="Grando S.M."/>
            <person name="Toppo S."/>
            <person name="Moser C."/>
            <person name="Lanchbury J."/>
            <person name="Bogden R."/>
            <person name="Skolnick M."/>
            <person name="Sgaramella V."/>
            <person name="Bhatnagar S.K."/>
            <person name="Fontana P."/>
            <person name="Gutin A."/>
            <person name="Van de Peer Y."/>
            <person name="Salamini F."/>
            <person name="Viola R."/>
        </authorList>
    </citation>
    <scope>NUCLEOTIDE SEQUENCE</scope>
</reference>
<protein>
    <submittedName>
        <fullName evidence="1">Uncharacterized protein</fullName>
    </submittedName>
</protein>